<dbReference type="EMBL" id="BAABKB010000016">
    <property type="protein sequence ID" value="GAA5017581.1"/>
    <property type="molecule type" value="Genomic_DNA"/>
</dbReference>
<reference evidence="2" key="1">
    <citation type="journal article" date="2019" name="Int. J. Syst. Evol. Microbiol.">
        <title>The Global Catalogue of Microorganisms (GCM) 10K type strain sequencing project: providing services to taxonomists for standard genome sequencing and annotation.</title>
        <authorList>
            <consortium name="The Broad Institute Genomics Platform"/>
            <consortium name="The Broad Institute Genome Sequencing Center for Infectious Disease"/>
            <person name="Wu L."/>
            <person name="Ma J."/>
        </authorList>
    </citation>
    <scope>NUCLEOTIDE SEQUENCE [LARGE SCALE GENOMIC DNA]</scope>
    <source>
        <strain evidence="2">JCM 18409</strain>
    </source>
</reference>
<evidence type="ECO:0000313" key="2">
    <source>
        <dbReference type="Proteomes" id="UP001501759"/>
    </source>
</evidence>
<sequence length="53" mass="5588">MALSDTGGGKPTGQFLGAGVQFTVRDPGVRSYESYAPRLSACMCGEDLMQSFP</sequence>
<accession>A0ABP9J1S7</accession>
<protein>
    <submittedName>
        <fullName evidence="1">Uncharacterized protein</fullName>
    </submittedName>
</protein>
<gene>
    <name evidence="1" type="ORF">GCM10023335_44310</name>
</gene>
<organism evidence="1 2">
    <name type="scientific">Streptomyces siamensis</name>
    <dbReference type="NCBI Taxonomy" id="1274986"/>
    <lineage>
        <taxon>Bacteria</taxon>
        <taxon>Bacillati</taxon>
        <taxon>Actinomycetota</taxon>
        <taxon>Actinomycetes</taxon>
        <taxon>Kitasatosporales</taxon>
        <taxon>Streptomycetaceae</taxon>
        <taxon>Streptomyces</taxon>
    </lineage>
</organism>
<dbReference type="Proteomes" id="UP001501759">
    <property type="component" value="Unassembled WGS sequence"/>
</dbReference>
<keyword evidence="2" id="KW-1185">Reference proteome</keyword>
<name>A0ABP9J1S7_9ACTN</name>
<comment type="caution">
    <text evidence="1">The sequence shown here is derived from an EMBL/GenBank/DDBJ whole genome shotgun (WGS) entry which is preliminary data.</text>
</comment>
<proteinExistence type="predicted"/>
<evidence type="ECO:0000313" key="1">
    <source>
        <dbReference type="EMBL" id="GAA5017581.1"/>
    </source>
</evidence>